<dbReference type="SMART" id="SM01232">
    <property type="entry name" value="H2TH"/>
    <property type="match status" value="1"/>
</dbReference>
<gene>
    <name evidence="13" type="ORF">BCR15_01645</name>
</gene>
<dbReference type="Gene3D" id="3.20.190.10">
    <property type="entry name" value="MutM-like, N-terminal"/>
    <property type="match status" value="1"/>
</dbReference>
<dbReference type="Gene3D" id="1.10.8.50">
    <property type="match status" value="1"/>
</dbReference>
<dbReference type="InterPro" id="IPR015886">
    <property type="entry name" value="H2TH_FPG"/>
</dbReference>
<keyword evidence="7" id="KW-0862">Zinc</keyword>
<reference evidence="14" key="1">
    <citation type="submission" date="2016-07" db="EMBL/GenBank/DDBJ databases">
        <authorList>
            <person name="Florea S."/>
            <person name="Webb J.S."/>
            <person name="Jaromczyk J."/>
            <person name="Schardl C.L."/>
        </authorList>
    </citation>
    <scope>NUCLEOTIDE SEQUENCE [LARGE SCALE GENOMIC DNA]</scope>
    <source>
        <strain evidence="14">IPBSL-7</strain>
    </source>
</reference>
<accession>A0A1C0AQG5</accession>
<proteinExistence type="inferred from homology"/>
<dbReference type="SUPFAM" id="SSF46946">
    <property type="entry name" value="S13-like H2TH domain"/>
    <property type="match status" value="1"/>
</dbReference>
<keyword evidence="10" id="KW-0456">Lyase</keyword>
<evidence type="ECO:0000256" key="2">
    <source>
        <dbReference type="ARBA" id="ARBA00012720"/>
    </source>
</evidence>
<dbReference type="InterPro" id="IPR012319">
    <property type="entry name" value="FPG_cat"/>
</dbReference>
<keyword evidence="6" id="KW-0378">Hydrolase</keyword>
<dbReference type="EC" id="4.2.99.18" evidence="2"/>
<keyword evidence="4" id="KW-0227">DNA damage</keyword>
<evidence type="ECO:0000256" key="1">
    <source>
        <dbReference type="ARBA" id="ARBA00009409"/>
    </source>
</evidence>
<evidence type="ECO:0000313" key="13">
    <source>
        <dbReference type="EMBL" id="OCL36589.1"/>
    </source>
</evidence>
<dbReference type="CDD" id="cd08971">
    <property type="entry name" value="AcNei2_N"/>
    <property type="match status" value="1"/>
</dbReference>
<dbReference type="GO" id="GO:0000703">
    <property type="term" value="F:oxidized pyrimidine nucleobase lesion DNA N-glycosylase activity"/>
    <property type="evidence" value="ECO:0007669"/>
    <property type="project" value="TreeGrafter"/>
</dbReference>
<dbReference type="Proteomes" id="UP000093501">
    <property type="component" value="Unassembled WGS sequence"/>
</dbReference>
<keyword evidence="5" id="KW-0863">Zinc-finger</keyword>
<evidence type="ECO:0000256" key="4">
    <source>
        <dbReference type="ARBA" id="ARBA00022763"/>
    </source>
</evidence>
<evidence type="ECO:0000256" key="11">
    <source>
        <dbReference type="ARBA" id="ARBA00023268"/>
    </source>
</evidence>
<dbReference type="GO" id="GO:0008270">
    <property type="term" value="F:zinc ion binding"/>
    <property type="evidence" value="ECO:0007669"/>
    <property type="project" value="UniProtKB-KW"/>
</dbReference>
<dbReference type="Pfam" id="PF01149">
    <property type="entry name" value="Fapy_DNA_glyco"/>
    <property type="match status" value="1"/>
</dbReference>
<comment type="caution">
    <text evidence="13">The sequence shown here is derived from an EMBL/GenBank/DDBJ whole genome shotgun (WGS) entry which is preliminary data.</text>
</comment>
<evidence type="ECO:0000256" key="5">
    <source>
        <dbReference type="ARBA" id="ARBA00022771"/>
    </source>
</evidence>
<keyword evidence="14" id="KW-1185">Reference proteome</keyword>
<dbReference type="SUPFAM" id="SSF81624">
    <property type="entry name" value="N-terminal domain of MutM-like DNA repair proteins"/>
    <property type="match status" value="1"/>
</dbReference>
<dbReference type="SUPFAM" id="SSF57716">
    <property type="entry name" value="Glucocorticoid receptor-like (DNA-binding domain)"/>
    <property type="match status" value="1"/>
</dbReference>
<dbReference type="GO" id="GO:0140078">
    <property type="term" value="F:class I DNA-(apurinic or apyrimidinic site) endonuclease activity"/>
    <property type="evidence" value="ECO:0007669"/>
    <property type="project" value="UniProtKB-EC"/>
</dbReference>
<dbReference type="PROSITE" id="PS51068">
    <property type="entry name" value="FPG_CAT"/>
    <property type="match status" value="1"/>
</dbReference>
<dbReference type="GO" id="GO:0006284">
    <property type="term" value="P:base-excision repair"/>
    <property type="evidence" value="ECO:0007669"/>
    <property type="project" value="InterPro"/>
</dbReference>
<evidence type="ECO:0000256" key="6">
    <source>
        <dbReference type="ARBA" id="ARBA00022801"/>
    </source>
</evidence>
<dbReference type="InterPro" id="IPR000214">
    <property type="entry name" value="Znf_DNA_glyclase/AP_lyase"/>
</dbReference>
<organism evidence="13 14">
    <name type="scientific">Tessaracoccus lapidicaptus</name>
    <dbReference type="NCBI Taxonomy" id="1427523"/>
    <lineage>
        <taxon>Bacteria</taxon>
        <taxon>Bacillati</taxon>
        <taxon>Actinomycetota</taxon>
        <taxon>Actinomycetes</taxon>
        <taxon>Propionibacteriales</taxon>
        <taxon>Propionibacteriaceae</taxon>
        <taxon>Tessaracoccus</taxon>
    </lineage>
</organism>
<dbReference type="AlphaFoldDB" id="A0A1C0AQG5"/>
<name>A0A1C0AQG5_9ACTN</name>
<evidence type="ECO:0000256" key="10">
    <source>
        <dbReference type="ARBA" id="ARBA00023239"/>
    </source>
</evidence>
<dbReference type="RefSeq" id="WP_068750975.1">
    <property type="nucleotide sequence ID" value="NZ_JBDXXE010000020.1"/>
</dbReference>
<keyword evidence="12" id="KW-0326">Glycosidase</keyword>
<dbReference type="EMBL" id="MBQD01000011">
    <property type="protein sequence ID" value="OCL36589.1"/>
    <property type="molecule type" value="Genomic_DNA"/>
</dbReference>
<comment type="similarity">
    <text evidence="1">Belongs to the FPG family.</text>
</comment>
<keyword evidence="11" id="KW-0511">Multifunctional enzyme</keyword>
<dbReference type="InterPro" id="IPR035937">
    <property type="entry name" value="FPG_N"/>
</dbReference>
<dbReference type="PANTHER" id="PTHR42697">
    <property type="entry name" value="ENDONUCLEASE 8"/>
    <property type="match status" value="1"/>
</dbReference>
<evidence type="ECO:0000256" key="7">
    <source>
        <dbReference type="ARBA" id="ARBA00022833"/>
    </source>
</evidence>
<dbReference type="PROSITE" id="PS51066">
    <property type="entry name" value="ZF_FPG_2"/>
    <property type="match status" value="1"/>
</dbReference>
<dbReference type="InterPro" id="IPR010979">
    <property type="entry name" value="Ribosomal_uS13-like_H2TH"/>
</dbReference>
<dbReference type="SMART" id="SM00898">
    <property type="entry name" value="Fapy_DNA_glyco"/>
    <property type="match status" value="1"/>
</dbReference>
<keyword evidence="3" id="KW-0479">Metal-binding</keyword>
<protein>
    <recommendedName>
        <fullName evidence="2">DNA-(apurinic or apyrimidinic site) lyase</fullName>
        <ecNumber evidence="2">4.2.99.18</ecNumber>
    </recommendedName>
</protein>
<evidence type="ECO:0000256" key="3">
    <source>
        <dbReference type="ARBA" id="ARBA00022723"/>
    </source>
</evidence>
<evidence type="ECO:0000256" key="9">
    <source>
        <dbReference type="ARBA" id="ARBA00023204"/>
    </source>
</evidence>
<evidence type="ECO:0000313" key="14">
    <source>
        <dbReference type="Proteomes" id="UP000093501"/>
    </source>
</evidence>
<evidence type="ECO:0000256" key="8">
    <source>
        <dbReference type="ARBA" id="ARBA00023125"/>
    </source>
</evidence>
<dbReference type="Pfam" id="PF06831">
    <property type="entry name" value="H2TH"/>
    <property type="match status" value="1"/>
</dbReference>
<sequence>MPEGDSVLRLSDRLQPLVGRTIERTDFRVPQLATATLNGTTVRRVWPHGKHLFWLCDETILHTHLRMDGTWRIHPAGTRWSLPAHTARVVIRVSGGVELVGHDLGLIELWPAAEYASRTAHLGPDPLADDWSTAGRWSPTGRHEAVRRLAEAAAAGRSLGEALLDQRIVAGIGNEYRAELCFLLGTHPATRADALNAEAVVDLVGRVMRGNLTSPVRTFTGDHRPGHTSFVFGRKGRPCRRCGTAIRGGTLGGADTVADPRAGQERVIWWCPACQPLPG</sequence>
<keyword evidence="8" id="KW-0238">DNA-binding</keyword>
<keyword evidence="9" id="KW-0234">DNA repair</keyword>
<dbReference type="GO" id="GO:0003684">
    <property type="term" value="F:damaged DNA binding"/>
    <property type="evidence" value="ECO:0007669"/>
    <property type="project" value="InterPro"/>
</dbReference>
<evidence type="ECO:0000256" key="12">
    <source>
        <dbReference type="ARBA" id="ARBA00023295"/>
    </source>
</evidence>
<dbReference type="InterPro" id="IPR044090">
    <property type="entry name" value="Nei2_N"/>
</dbReference>
<dbReference type="PANTHER" id="PTHR42697:SF1">
    <property type="entry name" value="ENDONUCLEASE 8"/>
    <property type="match status" value="1"/>
</dbReference>